<dbReference type="EMBL" id="JTFC01000008">
    <property type="protein sequence ID" value="RUS58047.1"/>
    <property type="molecule type" value="Genomic_DNA"/>
</dbReference>
<reference evidence="2 3" key="1">
    <citation type="submission" date="2014-11" db="EMBL/GenBank/DDBJ databases">
        <title>Genome sequence and analysis of novel Kurthia sp.</title>
        <authorList>
            <person name="Lawson J.N."/>
            <person name="Gonzalez J.E."/>
            <person name="Rinauldi L."/>
            <person name="Xuan Z."/>
            <person name="Firman A."/>
            <person name="Shaddox L."/>
            <person name="Trudeau A."/>
            <person name="Shah S."/>
            <person name="Reiman D."/>
        </authorList>
    </citation>
    <scope>NUCLEOTIDE SEQUENCE [LARGE SCALE GENOMIC DNA]</scope>
    <source>
        <strain evidence="2 3">3B1D</strain>
    </source>
</reference>
<comment type="caution">
    <text evidence="2">The sequence shown here is derived from an EMBL/GenBank/DDBJ whole genome shotgun (WGS) entry which is preliminary data.</text>
</comment>
<name>A0A433RXQ7_9BACL</name>
<dbReference type="OrthoDB" id="9943805at2"/>
<dbReference type="Proteomes" id="UP000288623">
    <property type="component" value="Unassembled WGS sequence"/>
</dbReference>
<organism evidence="2 3">
    <name type="scientific">Candidatus Kurthia intestinigallinarum</name>
    <dbReference type="NCBI Taxonomy" id="1562256"/>
    <lineage>
        <taxon>Bacteria</taxon>
        <taxon>Bacillati</taxon>
        <taxon>Bacillota</taxon>
        <taxon>Bacilli</taxon>
        <taxon>Bacillales</taxon>
        <taxon>Caryophanaceae</taxon>
        <taxon>Kurthia</taxon>
    </lineage>
</organism>
<keyword evidence="3" id="KW-1185">Reference proteome</keyword>
<feature type="chain" id="PRO_5038961497" description="GW domain-containing protein" evidence="1">
    <location>
        <begin position="23"/>
        <end position="288"/>
    </location>
</feature>
<protein>
    <recommendedName>
        <fullName evidence="4">GW domain-containing protein</fullName>
    </recommendedName>
</protein>
<accession>A0A433RXQ7</accession>
<sequence length="288" mass="32486">MKKIIGTALLATALVTSSIAPFSTETTVQAATQTQAKTDYKAVKTTSLYSATSLKKVAVKIPKNQYIQVTKKVKINGVSYYKVKFTNYNADLKDLLWGEIDDTVVYTGYVKAIHVKAIKNRYGTYKKLNHIDDLGIVEQYTPTKAYNLRLNYRLGITQTENNVIDNDTRVIILGKRNINGKTYVKVADAGYREYVGYMPKSLLKKLPINATKTYSKATQKIPYITTGPTDLLPNYGSSEYFAENEPLEKGTAVYMLKEVTYQGKVYVYVNLKGTKNYGWVRGHKLMKK</sequence>
<dbReference type="AlphaFoldDB" id="A0A433RXQ7"/>
<evidence type="ECO:0000313" key="3">
    <source>
        <dbReference type="Proteomes" id="UP000288623"/>
    </source>
</evidence>
<evidence type="ECO:0000256" key="1">
    <source>
        <dbReference type="SAM" id="SignalP"/>
    </source>
</evidence>
<gene>
    <name evidence="2" type="ORF">QI30_02550</name>
</gene>
<evidence type="ECO:0008006" key="4">
    <source>
        <dbReference type="Google" id="ProtNLM"/>
    </source>
</evidence>
<dbReference type="RefSeq" id="WP_126989384.1">
    <property type="nucleotide sequence ID" value="NZ_JTFC01000008.1"/>
</dbReference>
<keyword evidence="1" id="KW-0732">Signal</keyword>
<feature type="signal peptide" evidence="1">
    <location>
        <begin position="1"/>
        <end position="22"/>
    </location>
</feature>
<evidence type="ECO:0000313" key="2">
    <source>
        <dbReference type="EMBL" id="RUS58047.1"/>
    </source>
</evidence>
<proteinExistence type="predicted"/>